<feature type="region of interest" description="Disordered" evidence="13">
    <location>
        <begin position="718"/>
        <end position="947"/>
    </location>
</feature>
<evidence type="ECO:0000256" key="3">
    <source>
        <dbReference type="ARBA" id="ARBA00022443"/>
    </source>
</evidence>
<keyword evidence="17" id="KW-1185">Reference proteome</keyword>
<evidence type="ECO:0000256" key="11">
    <source>
        <dbReference type="PROSITE-ProRule" id="PRU00192"/>
    </source>
</evidence>
<dbReference type="RefSeq" id="XP_012937495.1">
    <property type="nucleotide sequence ID" value="XM_013082041.2"/>
</dbReference>
<dbReference type="Pfam" id="PF09027">
    <property type="entry name" value="GTPase_binding"/>
    <property type="match status" value="1"/>
</dbReference>
<proteinExistence type="predicted"/>
<name>A0ABM0ZZ40_APLCA</name>
<dbReference type="Gene3D" id="3.30.200.20">
    <property type="entry name" value="Phosphorylase Kinase, domain 1"/>
    <property type="match status" value="1"/>
</dbReference>
<dbReference type="SUPFAM" id="SSF56112">
    <property type="entry name" value="Protein kinase-like (PK-like)"/>
    <property type="match status" value="1"/>
</dbReference>
<dbReference type="InterPro" id="IPR001452">
    <property type="entry name" value="SH3_domain"/>
</dbReference>
<dbReference type="InterPro" id="IPR017441">
    <property type="entry name" value="Protein_kinase_ATP_BS"/>
</dbReference>
<feature type="region of interest" description="Disordered" evidence="13">
    <location>
        <begin position="464"/>
        <end position="497"/>
    </location>
</feature>
<dbReference type="PROSITE" id="PS00107">
    <property type="entry name" value="PROTEIN_KINASE_ATP"/>
    <property type="match status" value="1"/>
</dbReference>
<dbReference type="CDD" id="cd05040">
    <property type="entry name" value="PTKc_Ack_like"/>
    <property type="match status" value="1"/>
</dbReference>
<evidence type="ECO:0000256" key="12">
    <source>
        <dbReference type="PROSITE-ProRule" id="PRU10141"/>
    </source>
</evidence>
<evidence type="ECO:0000256" key="5">
    <source>
        <dbReference type="ARBA" id="ARBA00022679"/>
    </source>
</evidence>
<dbReference type="CDD" id="cd00174">
    <property type="entry name" value="SH3"/>
    <property type="match status" value="1"/>
</dbReference>
<dbReference type="InterPro" id="IPR001245">
    <property type="entry name" value="Ser-Thr/Tyr_kinase_cat_dom"/>
</dbReference>
<feature type="compositionally biased region" description="Low complexity" evidence="13">
    <location>
        <begin position="800"/>
        <end position="811"/>
    </location>
</feature>
<dbReference type="InterPro" id="IPR020635">
    <property type="entry name" value="Tyr_kinase_cat_dom"/>
</dbReference>
<dbReference type="InterPro" id="IPR015940">
    <property type="entry name" value="UBA"/>
</dbReference>
<feature type="compositionally biased region" description="Low complexity" evidence="13">
    <location>
        <begin position="718"/>
        <end position="739"/>
    </location>
</feature>
<dbReference type="PRINTS" id="PR00109">
    <property type="entry name" value="TYRKINASE"/>
</dbReference>
<dbReference type="CDD" id="cd14328">
    <property type="entry name" value="UBA_TNK1"/>
    <property type="match status" value="1"/>
</dbReference>
<keyword evidence="5" id="KW-0808">Transferase</keyword>
<feature type="compositionally biased region" description="Polar residues" evidence="13">
    <location>
        <begin position="1007"/>
        <end position="1026"/>
    </location>
</feature>
<feature type="compositionally biased region" description="Low complexity" evidence="13">
    <location>
        <begin position="1255"/>
        <end position="1264"/>
    </location>
</feature>
<dbReference type="EC" id="2.7.10.2" evidence="2"/>
<dbReference type="SMART" id="SM00326">
    <property type="entry name" value="SH3"/>
    <property type="match status" value="1"/>
</dbReference>
<dbReference type="InterPro" id="IPR037085">
    <property type="entry name" value="Cdc42-bd-like_dom_sf"/>
</dbReference>
<feature type="region of interest" description="Disordered" evidence="13">
    <location>
        <begin position="521"/>
        <end position="581"/>
    </location>
</feature>
<dbReference type="PROSITE" id="PS50030">
    <property type="entry name" value="UBA"/>
    <property type="match status" value="1"/>
</dbReference>
<keyword evidence="6 12" id="KW-0547">Nucleotide-binding</keyword>
<dbReference type="Pfam" id="PF22931">
    <property type="entry name" value="SAM_TNK"/>
    <property type="match status" value="1"/>
</dbReference>
<keyword evidence="3 11" id="KW-0728">SH3 domain</keyword>
<comment type="catalytic activity">
    <reaction evidence="10">
        <text>L-threonyl-[protein] + ATP = O-phospho-L-threonyl-[protein] + ADP + H(+)</text>
        <dbReference type="Rhea" id="RHEA:46608"/>
        <dbReference type="Rhea" id="RHEA-COMP:11060"/>
        <dbReference type="Rhea" id="RHEA-COMP:11605"/>
        <dbReference type="ChEBI" id="CHEBI:15378"/>
        <dbReference type="ChEBI" id="CHEBI:30013"/>
        <dbReference type="ChEBI" id="CHEBI:30616"/>
        <dbReference type="ChEBI" id="CHEBI:61977"/>
        <dbReference type="ChEBI" id="CHEBI:456216"/>
        <dbReference type="EC" id="2.7.11.1"/>
    </reaction>
</comment>
<comment type="subcellular location">
    <subcellularLocation>
        <location evidence="1">Cytoplasm</location>
    </subcellularLocation>
</comment>
<feature type="compositionally biased region" description="Low complexity" evidence="13">
    <location>
        <begin position="1179"/>
        <end position="1195"/>
    </location>
</feature>
<accession>A0ABM0ZZ40</accession>
<feature type="compositionally biased region" description="Low complexity" evidence="13">
    <location>
        <begin position="567"/>
        <end position="577"/>
    </location>
</feature>
<evidence type="ECO:0000256" key="6">
    <source>
        <dbReference type="ARBA" id="ARBA00022741"/>
    </source>
</evidence>
<evidence type="ECO:0000259" key="14">
    <source>
        <dbReference type="PROSITE" id="PS50002"/>
    </source>
</evidence>
<dbReference type="Gene3D" id="1.10.510.10">
    <property type="entry name" value="Transferase(Phosphotransferase) domain 1"/>
    <property type="match status" value="1"/>
</dbReference>
<dbReference type="SUPFAM" id="SSF50044">
    <property type="entry name" value="SH3-domain"/>
    <property type="match status" value="1"/>
</dbReference>
<evidence type="ECO:0000313" key="18">
    <source>
        <dbReference type="RefSeq" id="XP_005097577.1"/>
    </source>
</evidence>
<reference evidence="18 19" key="1">
    <citation type="submission" date="2025-05" db="UniProtKB">
        <authorList>
            <consortium name="RefSeq"/>
        </authorList>
    </citation>
    <scope>IDENTIFICATION</scope>
</reference>
<sequence length="1465" mass="159269">MSSACKEEDEGSEWLVNLLNEIQLGQFYIKLRDDLQVTRLVHFDYVKTEDLEKIGMGKPAIRRLLDTVKKHKSIRKKGILDKILPGGKANPDKPSSGSGKLPHSPSEYGDMALTCLIDKKNVYVFNKLGNGSFGVVRKGEWVAPSGKKKEVAVKILRRDALAQPGAFEDFVKEVNAMHTLKHTNLIHLYGVVLSSPLMMVTELAPLGSLLDRLRDSSQQQLLISTLCEYAIQIAVGMSFLESKRFIHRDLACRNVLLKTAELLKIGDFGLMRALPSQTDHYVMSEQKKVPFAWCAPESLKSRQFSHASDVWMFGVTLWEMFTYGQEPWLGLNGSQILHRIDVEGERLTQPPHCPADIFPLMLQCWAHKPMDRPSFIALKDLLSEVLPENVKATQSFSEEGRLTLEEGDLVTVIGGRSDRFWWQGQNRRTAEIGSFPRSIVEVQRKLAGNDISVPLKNSFIHTGHGDAGGKNWGNPGQIDEVYLRNPMDPPDLHEEDHDLAGQLGSRNLFSQSQFNYNKLKNEATSDPRKSPPTGQKPSPKHQQRGKQPAPKRPPAPSVKKEKRGKNSLSVDTSGSSSLQEDVALIDLTTSPPDKGQQGRVNGNSGDLDIFDSLCSVTEEATHYRNIQLPAPLLGSGSSPDPFDVNARFCLNPAGQTAASGAWAENKTWGSTTSGSSTSATVSALTSISSYSTVSSSASSSSSSALTFSSSTTAASNLTSASSRSSASSSHHYGNSSSSAFAPFRNATSHYSRSEDSPGGHPTNGGLLYCEPPAEDAQYSTYSNGAQPSGRGDSYSVIEQSAHSSESNSGASTLHGLNFSSSSASFPAGYMGSPDKGRSISVDGAFQERLEQTVLKAAAQPPPQQTDSSSIGGNLFPARPHSQHAHVAVQGTQQLFPAGHHQSHHRTVPLSRNPFSQPGTGPDHHSVVRPSARASCSSDPGGKENIDKEKAEKAFDWLKDAVSSLAAQQKKEMNNQLKSCSRSHSLTDGGLPLYDDVPDESKEDLSGGKTSTSAAQQKINSAYSRSVSGGYPRYDEVPVEDGGLYSTASPTRYANNAQSRPAKTDNLSSPSRSGSYSTAPTDHYAFSSAFSDATWGDEFDDYDEDFDETCVKNVNICTDLESPAGEPPPLPPRTYMMSCGGSQRDKTSPEKPYILPLKQDGQQLSHTHYFLIPPLNKQDSQPSSSSSFSSSSASSSLAQKRDHASSPSHSNKSTATVRPFVVNAGYDATDDRAEQHLDYENLSGLIPRDVVHRSLSNMSSASSRSSGGGSGGSDCSSPRHHHHHQHHPAPSVHHSHPHHHQQQQQYQQQHSAGSSSPRSRSSSSSVSSRPRPIQPSSDRSKQRHPTTSSSSFTSSSFSSSSAHYATRNNDDPGMFLSSSPHDRIAAIQSRVIGVTDEECHAALCTFHWDVDRAVNYLKVEQLFRLGVASRPSCQRLLETLDWNLELASSVIFDEVQSKKKPCESTV</sequence>
<feature type="compositionally biased region" description="Polar residues" evidence="13">
    <location>
        <begin position="973"/>
        <end position="985"/>
    </location>
</feature>
<feature type="domain" description="SH3" evidence="14">
    <location>
        <begin position="385"/>
        <end position="445"/>
    </location>
</feature>
<evidence type="ECO:0000256" key="7">
    <source>
        <dbReference type="ARBA" id="ARBA00022777"/>
    </source>
</evidence>
<evidence type="ECO:0000256" key="4">
    <source>
        <dbReference type="ARBA" id="ARBA00022490"/>
    </source>
</evidence>
<evidence type="ECO:0000256" key="1">
    <source>
        <dbReference type="ARBA" id="ARBA00004496"/>
    </source>
</evidence>
<evidence type="ECO:0000256" key="13">
    <source>
        <dbReference type="SAM" id="MobiDB-lite"/>
    </source>
</evidence>
<dbReference type="InterPro" id="IPR008266">
    <property type="entry name" value="Tyr_kinase_AS"/>
</dbReference>
<evidence type="ECO:0000259" key="16">
    <source>
        <dbReference type="PROSITE" id="PS50030"/>
    </source>
</evidence>
<evidence type="ECO:0000313" key="17">
    <source>
        <dbReference type="Proteomes" id="UP000694888"/>
    </source>
</evidence>
<evidence type="ECO:0000259" key="15">
    <source>
        <dbReference type="PROSITE" id="PS50011"/>
    </source>
</evidence>
<organism evidence="17 19">
    <name type="scientific">Aplysia californica</name>
    <name type="common">California sea hare</name>
    <dbReference type="NCBI Taxonomy" id="6500"/>
    <lineage>
        <taxon>Eukaryota</taxon>
        <taxon>Metazoa</taxon>
        <taxon>Spiralia</taxon>
        <taxon>Lophotrochozoa</taxon>
        <taxon>Mollusca</taxon>
        <taxon>Gastropoda</taxon>
        <taxon>Heterobranchia</taxon>
        <taxon>Euthyneura</taxon>
        <taxon>Tectipleura</taxon>
        <taxon>Aplysiida</taxon>
        <taxon>Aplysioidea</taxon>
        <taxon>Aplysiidae</taxon>
        <taxon>Aplysia</taxon>
    </lineage>
</organism>
<dbReference type="PROSITE" id="PS50002">
    <property type="entry name" value="SH3"/>
    <property type="match status" value="1"/>
</dbReference>
<dbReference type="InterPro" id="IPR000719">
    <property type="entry name" value="Prot_kinase_dom"/>
</dbReference>
<dbReference type="Gene3D" id="4.10.680.10">
    <property type="entry name" value="Cdc42-like binding domain"/>
    <property type="match status" value="1"/>
</dbReference>
<protein>
    <recommendedName>
        <fullName evidence="2">non-specific protein-tyrosine kinase</fullName>
        <ecNumber evidence="2">2.7.10.2</ecNumber>
    </recommendedName>
</protein>
<evidence type="ECO:0000256" key="2">
    <source>
        <dbReference type="ARBA" id="ARBA00011903"/>
    </source>
</evidence>
<feature type="compositionally biased region" description="Polar residues" evidence="13">
    <location>
        <begin position="777"/>
        <end position="786"/>
    </location>
</feature>
<evidence type="ECO:0000256" key="9">
    <source>
        <dbReference type="ARBA" id="ARBA00023137"/>
    </source>
</evidence>
<feature type="compositionally biased region" description="Polar residues" evidence="13">
    <location>
        <begin position="1045"/>
        <end position="1078"/>
    </location>
</feature>
<dbReference type="SMART" id="SM00219">
    <property type="entry name" value="TyrKc"/>
    <property type="match status" value="1"/>
</dbReference>
<feature type="region of interest" description="Disordered" evidence="13">
    <location>
        <begin position="1255"/>
        <end position="1376"/>
    </location>
</feature>
<feature type="region of interest" description="Disordered" evidence="13">
    <location>
        <begin position="85"/>
        <end position="104"/>
    </location>
</feature>
<dbReference type="InterPro" id="IPR036028">
    <property type="entry name" value="SH3-like_dom_sf"/>
</dbReference>
<dbReference type="PROSITE" id="PS50011">
    <property type="entry name" value="PROTEIN_KINASE_DOM"/>
    <property type="match status" value="1"/>
</dbReference>
<feature type="domain" description="Protein kinase" evidence="15">
    <location>
        <begin position="122"/>
        <end position="386"/>
    </location>
</feature>
<evidence type="ECO:0000313" key="19">
    <source>
        <dbReference type="RefSeq" id="XP_012937495.1"/>
    </source>
</evidence>
<dbReference type="InterPro" id="IPR011009">
    <property type="entry name" value="Kinase-like_dom_sf"/>
</dbReference>
<dbReference type="Proteomes" id="UP000694888">
    <property type="component" value="Unplaced"/>
</dbReference>
<feature type="compositionally biased region" description="Polar residues" evidence="13">
    <location>
        <begin position="1204"/>
        <end position="1215"/>
    </location>
</feature>
<dbReference type="PROSITE" id="PS00109">
    <property type="entry name" value="PROTEIN_KINASE_TYR"/>
    <property type="match status" value="1"/>
</dbReference>
<dbReference type="InterPro" id="IPR050198">
    <property type="entry name" value="Non-receptor_tyrosine_kinases"/>
</dbReference>
<feature type="compositionally biased region" description="Low complexity" evidence="13">
    <location>
        <begin position="1301"/>
        <end position="1336"/>
    </location>
</feature>
<gene>
    <name evidence="18 19" type="primary">LOC101863813</name>
</gene>
<feature type="region of interest" description="Disordered" evidence="13">
    <location>
        <begin position="968"/>
        <end position="1078"/>
    </location>
</feature>
<keyword evidence="4" id="KW-0963">Cytoplasm</keyword>
<keyword evidence="7" id="KW-0418">Kinase</keyword>
<dbReference type="InterPro" id="IPR049587">
    <property type="entry name" value="TNK-like_SAM"/>
</dbReference>
<dbReference type="PANTHER" id="PTHR24418">
    <property type="entry name" value="TYROSINE-PROTEIN KINASE"/>
    <property type="match status" value="1"/>
</dbReference>
<feature type="region of interest" description="Disordered" evidence="13">
    <location>
        <begin position="1172"/>
        <end position="1215"/>
    </location>
</feature>
<dbReference type="InterPro" id="IPR055175">
    <property type="entry name" value="ACK/TNK-like_SAM"/>
</dbReference>
<dbReference type="Pfam" id="PF07714">
    <property type="entry name" value="PK_Tyr_Ser-Thr"/>
    <property type="match status" value="1"/>
</dbReference>
<feature type="compositionally biased region" description="Low complexity" evidence="13">
    <location>
        <begin position="1345"/>
        <end position="1360"/>
    </location>
</feature>
<dbReference type="RefSeq" id="XP_005097577.1">
    <property type="nucleotide sequence ID" value="XM_005097520.3"/>
</dbReference>
<keyword evidence="9" id="KW-0829">Tyrosine-protein kinase</keyword>
<feature type="compositionally biased region" description="Basic residues" evidence="13">
    <location>
        <begin position="1277"/>
        <end position="1300"/>
    </location>
</feature>
<feature type="binding site" evidence="12">
    <location>
        <position position="154"/>
    </location>
    <ligand>
        <name>ATP</name>
        <dbReference type="ChEBI" id="CHEBI:30616"/>
    </ligand>
</feature>
<keyword evidence="8 12" id="KW-0067">ATP-binding</keyword>
<evidence type="ECO:0000256" key="8">
    <source>
        <dbReference type="ARBA" id="ARBA00022840"/>
    </source>
</evidence>
<evidence type="ECO:0000256" key="10">
    <source>
        <dbReference type="ARBA" id="ARBA00047899"/>
    </source>
</evidence>
<dbReference type="GeneID" id="101863813"/>
<dbReference type="CDD" id="cd09539">
    <property type="entry name" value="SAM_TNK-like"/>
    <property type="match status" value="1"/>
</dbReference>
<dbReference type="InterPro" id="IPR015116">
    <property type="entry name" value="Cdc42-bd-like"/>
</dbReference>
<feature type="domain" description="UBA" evidence="16">
    <location>
        <begin position="1408"/>
        <end position="1453"/>
    </location>
</feature>
<dbReference type="Pfam" id="PF07653">
    <property type="entry name" value="SH3_2"/>
    <property type="match status" value="1"/>
</dbReference>